<accession>A0A077ZUW8</accession>
<feature type="compositionally biased region" description="Polar residues" evidence="1">
    <location>
        <begin position="686"/>
        <end position="695"/>
    </location>
</feature>
<dbReference type="OrthoDB" id="445750at2759"/>
<dbReference type="InterPro" id="IPR050365">
    <property type="entry name" value="TIM50"/>
</dbReference>
<dbReference type="FunFam" id="3.40.50.1000:FF:000093">
    <property type="entry name" value="NLI interacting factor-like phosphatase family protein"/>
    <property type="match status" value="1"/>
</dbReference>
<dbReference type="PANTHER" id="PTHR12210">
    <property type="entry name" value="DULLARD PROTEIN PHOSPHATASE"/>
    <property type="match status" value="1"/>
</dbReference>
<dbReference type="GO" id="GO:0016791">
    <property type="term" value="F:phosphatase activity"/>
    <property type="evidence" value="ECO:0007669"/>
    <property type="project" value="InterPro"/>
</dbReference>
<feature type="region of interest" description="Disordered" evidence="1">
    <location>
        <begin position="636"/>
        <end position="659"/>
    </location>
</feature>
<dbReference type="Pfam" id="PF03031">
    <property type="entry name" value="NIF"/>
    <property type="match status" value="1"/>
</dbReference>
<feature type="domain" description="FCP1 homology" evidence="2">
    <location>
        <begin position="131"/>
        <end position="289"/>
    </location>
</feature>
<dbReference type="SMART" id="SM00577">
    <property type="entry name" value="CPDc"/>
    <property type="match status" value="1"/>
</dbReference>
<feature type="region of interest" description="Disordered" evidence="1">
    <location>
        <begin position="915"/>
        <end position="944"/>
    </location>
</feature>
<evidence type="ECO:0000313" key="3">
    <source>
        <dbReference type="EMBL" id="CDW73359.1"/>
    </source>
</evidence>
<feature type="compositionally biased region" description="Polar residues" evidence="1">
    <location>
        <begin position="878"/>
        <end position="895"/>
    </location>
</feature>
<dbReference type="InterPro" id="IPR011948">
    <property type="entry name" value="Dullard_phosphatase"/>
</dbReference>
<dbReference type="OMA" id="INTNMEI"/>
<dbReference type="NCBIfam" id="TIGR02251">
    <property type="entry name" value="HIF-SF_euk"/>
    <property type="match status" value="1"/>
</dbReference>
<proteinExistence type="predicted"/>
<dbReference type="InterPro" id="IPR036412">
    <property type="entry name" value="HAD-like_sf"/>
</dbReference>
<feature type="region of interest" description="Disordered" evidence="1">
    <location>
        <begin position="767"/>
        <end position="895"/>
    </location>
</feature>
<feature type="compositionally biased region" description="Polar residues" evidence="1">
    <location>
        <begin position="851"/>
        <end position="861"/>
    </location>
</feature>
<dbReference type="SUPFAM" id="SSF56784">
    <property type="entry name" value="HAD-like"/>
    <property type="match status" value="1"/>
</dbReference>
<feature type="compositionally biased region" description="Polar residues" evidence="1">
    <location>
        <begin position="809"/>
        <end position="819"/>
    </location>
</feature>
<dbReference type="AlphaFoldDB" id="A0A077ZUW8"/>
<evidence type="ECO:0000313" key="4">
    <source>
        <dbReference type="Proteomes" id="UP000039865"/>
    </source>
</evidence>
<feature type="region of interest" description="Disordered" evidence="1">
    <location>
        <begin position="480"/>
        <end position="517"/>
    </location>
</feature>
<reference evidence="3 4" key="1">
    <citation type="submission" date="2014-06" db="EMBL/GenBank/DDBJ databases">
        <authorList>
            <person name="Swart Estienne"/>
        </authorList>
    </citation>
    <scope>NUCLEOTIDE SEQUENCE [LARGE SCALE GENOMIC DNA]</scope>
    <source>
        <strain evidence="3 4">130c</strain>
    </source>
</reference>
<dbReference type="InterPro" id="IPR004274">
    <property type="entry name" value="FCP1_dom"/>
</dbReference>
<dbReference type="CDD" id="cd07521">
    <property type="entry name" value="HAD_FCP1-like"/>
    <property type="match status" value="1"/>
</dbReference>
<feature type="compositionally biased region" description="Polar residues" evidence="1">
    <location>
        <begin position="539"/>
        <end position="556"/>
    </location>
</feature>
<dbReference type="EMBL" id="CCKQ01002265">
    <property type="protein sequence ID" value="CDW73359.1"/>
    <property type="molecule type" value="Genomic_DNA"/>
</dbReference>
<dbReference type="Gene3D" id="3.40.50.1000">
    <property type="entry name" value="HAD superfamily/HAD-like"/>
    <property type="match status" value="1"/>
</dbReference>
<feature type="compositionally biased region" description="Low complexity" evidence="1">
    <location>
        <begin position="590"/>
        <end position="602"/>
    </location>
</feature>
<feature type="compositionally biased region" description="Low complexity" evidence="1">
    <location>
        <begin position="767"/>
        <end position="788"/>
    </location>
</feature>
<feature type="compositionally biased region" description="Polar residues" evidence="1">
    <location>
        <begin position="636"/>
        <end position="657"/>
    </location>
</feature>
<dbReference type="PROSITE" id="PS50969">
    <property type="entry name" value="FCP1"/>
    <property type="match status" value="1"/>
</dbReference>
<gene>
    <name evidence="3" type="primary">Contig14828.g15796</name>
    <name evidence="3" type="ORF">STYLEM_2335</name>
</gene>
<protein>
    <submittedName>
        <fullName evidence="3">Dullard-like phosphatase domain containing protein</fullName>
    </submittedName>
</protein>
<dbReference type="InterPro" id="IPR023214">
    <property type="entry name" value="HAD_sf"/>
</dbReference>
<feature type="region of interest" description="Disordered" evidence="1">
    <location>
        <begin position="1051"/>
        <end position="1072"/>
    </location>
</feature>
<keyword evidence="4" id="KW-1185">Reference proteome</keyword>
<feature type="region of interest" description="Disordered" evidence="1">
    <location>
        <begin position="681"/>
        <end position="702"/>
    </location>
</feature>
<feature type="compositionally biased region" description="Polar residues" evidence="1">
    <location>
        <begin position="480"/>
        <end position="516"/>
    </location>
</feature>
<dbReference type="Proteomes" id="UP000039865">
    <property type="component" value="Unassembled WGS sequence"/>
</dbReference>
<feature type="compositionally biased region" description="Low complexity" evidence="1">
    <location>
        <begin position="820"/>
        <end position="838"/>
    </location>
</feature>
<name>A0A077ZUW8_STYLE</name>
<dbReference type="InParanoid" id="A0A077ZUW8"/>
<feature type="compositionally biased region" description="Low complexity" evidence="1">
    <location>
        <begin position="344"/>
        <end position="364"/>
    </location>
</feature>
<feature type="region of interest" description="Disordered" evidence="1">
    <location>
        <begin position="344"/>
        <end position="380"/>
    </location>
</feature>
<feature type="compositionally biased region" description="Polar residues" evidence="1">
    <location>
        <begin position="572"/>
        <end position="583"/>
    </location>
</feature>
<organism evidence="3 4">
    <name type="scientific">Stylonychia lemnae</name>
    <name type="common">Ciliate</name>
    <dbReference type="NCBI Taxonomy" id="5949"/>
    <lineage>
        <taxon>Eukaryota</taxon>
        <taxon>Sar</taxon>
        <taxon>Alveolata</taxon>
        <taxon>Ciliophora</taxon>
        <taxon>Intramacronucleata</taxon>
        <taxon>Spirotrichea</taxon>
        <taxon>Stichotrichia</taxon>
        <taxon>Sporadotrichida</taxon>
        <taxon>Oxytrichidae</taxon>
        <taxon>Stylonychinae</taxon>
        <taxon>Stylonychia</taxon>
    </lineage>
</organism>
<evidence type="ECO:0000259" key="2">
    <source>
        <dbReference type="PROSITE" id="PS50969"/>
    </source>
</evidence>
<evidence type="ECO:0000256" key="1">
    <source>
        <dbReference type="SAM" id="MobiDB-lite"/>
    </source>
</evidence>
<sequence>MNHQHQAIKRTQSCANKQVFQLASQSHTNQNLNREMRGNKLVTGINLMQPDHDGYERKDNGVSRDLQAMGLITQVRQGEDTPTVVGLSGKPLNYQANYSPNHNKNDLEYDMNMQRQNSSKQPALLKPQRSDVIGRKTLVLDLDETLVHSSFKAPKKADIVLPVDIEGRTCKVFVLVRPGCLQFLNEMAKYYEVVIFTASLSKYADPLMDILDEQNVAPQRLFREHCTFQNGIFVKDMAKLGRPMKDIIIIDNSPQSYSFQPENGMPILSWYEERNDNKLLELIPVLIQLSQVPDVRPVLLECCSKDNVYQCDKSLKLCDRIIQQVKEEQRAQQWQEQQQQQQQQRQFKATQPQDQITQQQQQQQSHFRTPKTAANTNDLENTQEICRITTEDGAGIDDDVKKLRGISQTVNQKVQEKNIKMSDVRLANQQKDSVRKSAMVLPIDLNNQVKDARKHPIINSWVNGTEDSDRKSVKRINELQTPQTVQLMPKFSQTPQVSTQKGKDLTNQQQSYQSMGQALKNEARKVINGVYKSLFQNQDEAKMTSDQSSRQNSQPQTKKRPKTSSKDKNKLEQNSSNQKIKTNGSKERNISNTGNGTANSSSQKNFSPLQTESRKKQVMINSTQISNLQLDLSKTNGMSQTPQYSSSKINSIPQKGTSARAGHSKIMSNAIISASQNLAEKERNKNATTHNSSRNSVERLRAEKKNEEITASNSSTNGFLNHLRAQSAKKKQVSQPRDQDMTGVFNNNVTPQSKNFTVTTFLSNYNKKSSTTQDSSQPSQNSTSNQTKLIHQLETPPSKSQHSHLMGKVSTQSPSIMNNKTYSSSKKTKQITTSQSQKRVPSNESVKRNLNDNLNTPNSVRTNKEAGKSPGKIFNFDKNAQSPTQHSNQQQVGGSLNSIREEGYSTLLKNVSSQQQFKSSKINTSQTRKPESAQSSISQSHNLQQYADKKSKYLNLIFGSVQNMKGVRIVNNNNNSMSNKFQVSTTSNNIINGANQQNQQDKDVSGQYSQSAKNGKIQNILSDYERTKNFNQELMKNIGSPKGPIFARVGGNVPNINQQPQQQLSQYQQYEN</sequence>
<feature type="compositionally biased region" description="Low complexity" evidence="1">
    <location>
        <begin position="1058"/>
        <end position="1072"/>
    </location>
</feature>
<feature type="region of interest" description="Disordered" evidence="1">
    <location>
        <begin position="539"/>
        <end position="615"/>
    </location>
</feature>
<feature type="region of interest" description="Disordered" evidence="1">
    <location>
        <begin position="726"/>
        <end position="752"/>
    </location>
</feature>